<comment type="function">
    <text evidence="11">Transcription factor.</text>
</comment>
<evidence type="ECO:0000256" key="1">
    <source>
        <dbReference type="ARBA" id="ARBA00004123"/>
    </source>
</evidence>
<evidence type="ECO:0000256" key="6">
    <source>
        <dbReference type="ARBA" id="ARBA00023242"/>
    </source>
</evidence>
<dbReference type="SUPFAM" id="SSF46689">
    <property type="entry name" value="Homeodomain-like"/>
    <property type="match status" value="1"/>
</dbReference>
<feature type="domain" description="Homeobox" evidence="14">
    <location>
        <begin position="53"/>
        <end position="114"/>
    </location>
</feature>
<comment type="similarity">
    <text evidence="7 11">Belongs to the HD-ZIP homeobox family. Class I subfamily.</text>
</comment>
<keyword evidence="4 9" id="KW-0371">Homeobox</keyword>
<sequence>MDRPDRHQLFMPLPVQQQQLCAPMMMDEQASFLAGRAAAGGGGGGRGGGGAAGRGGERKRRFTEEQIRSLESMFHAHHAKLEPREKAELARELGLQPRQVAIWFQNKRARWRSKQLEHDYAALRDKFDALHARVESLKQEKLALTAQLQELSERLRVREDHRAASGSVDVAATASSSSCNGGGGEAEDDKRNVVLRCVDMEPPESCVLGGACATPADVSVEESECDDHHHRYRLDYDDGFPESFCATPELWEPWPLLEWNAVA</sequence>
<evidence type="ECO:0000259" key="14">
    <source>
        <dbReference type="PROSITE" id="PS50071"/>
    </source>
</evidence>
<evidence type="ECO:0000256" key="10">
    <source>
        <dbReference type="RuleBase" id="RU000682"/>
    </source>
</evidence>
<name>A0A8T0QJM0_PANVG</name>
<dbReference type="EMBL" id="CM029049">
    <property type="protein sequence ID" value="KAG2573675.1"/>
    <property type="molecule type" value="Genomic_DNA"/>
</dbReference>
<proteinExistence type="inferred from homology"/>
<dbReference type="PANTHER" id="PTHR24326:SF234">
    <property type="entry name" value="HOMEOBOX-LEUCINE ZIPPER PROTEIN HOX22"/>
    <property type="match status" value="1"/>
</dbReference>
<evidence type="ECO:0000313" key="15">
    <source>
        <dbReference type="EMBL" id="KAG2573675.1"/>
    </source>
</evidence>
<dbReference type="GO" id="GO:0045893">
    <property type="term" value="P:positive regulation of DNA-templated transcription"/>
    <property type="evidence" value="ECO:0007669"/>
    <property type="project" value="TreeGrafter"/>
</dbReference>
<evidence type="ECO:0000313" key="16">
    <source>
        <dbReference type="Proteomes" id="UP000823388"/>
    </source>
</evidence>
<evidence type="ECO:0000256" key="12">
    <source>
        <dbReference type="SAM" id="Coils"/>
    </source>
</evidence>
<dbReference type="Gene3D" id="1.10.10.60">
    <property type="entry name" value="Homeodomain-like"/>
    <property type="match status" value="1"/>
</dbReference>
<dbReference type="InterPro" id="IPR009057">
    <property type="entry name" value="Homeodomain-like_sf"/>
</dbReference>
<comment type="caution">
    <text evidence="15">The sequence shown here is derived from an EMBL/GenBank/DDBJ whole genome shotgun (WGS) entry which is preliminary data.</text>
</comment>
<evidence type="ECO:0000256" key="9">
    <source>
        <dbReference type="PROSITE-ProRule" id="PRU00108"/>
    </source>
</evidence>
<evidence type="ECO:0000256" key="4">
    <source>
        <dbReference type="ARBA" id="ARBA00023155"/>
    </source>
</evidence>
<dbReference type="OrthoDB" id="6159439at2759"/>
<reference evidence="15" key="1">
    <citation type="submission" date="2020-05" db="EMBL/GenBank/DDBJ databases">
        <title>WGS assembly of Panicum virgatum.</title>
        <authorList>
            <person name="Lovell J.T."/>
            <person name="Jenkins J."/>
            <person name="Shu S."/>
            <person name="Juenger T.E."/>
            <person name="Schmutz J."/>
        </authorList>
    </citation>
    <scope>NUCLEOTIDE SEQUENCE</scope>
    <source>
        <strain evidence="15">AP13</strain>
    </source>
</reference>
<gene>
    <name evidence="15" type="ORF">PVAP13_7KG269700</name>
</gene>
<dbReference type="PRINTS" id="PR00031">
    <property type="entry name" value="HTHREPRESSR"/>
</dbReference>
<organism evidence="15 16">
    <name type="scientific">Panicum virgatum</name>
    <name type="common">Blackwell switchgrass</name>
    <dbReference type="NCBI Taxonomy" id="38727"/>
    <lineage>
        <taxon>Eukaryota</taxon>
        <taxon>Viridiplantae</taxon>
        <taxon>Streptophyta</taxon>
        <taxon>Embryophyta</taxon>
        <taxon>Tracheophyta</taxon>
        <taxon>Spermatophyta</taxon>
        <taxon>Magnoliopsida</taxon>
        <taxon>Liliopsida</taxon>
        <taxon>Poales</taxon>
        <taxon>Poaceae</taxon>
        <taxon>PACMAD clade</taxon>
        <taxon>Panicoideae</taxon>
        <taxon>Panicodae</taxon>
        <taxon>Paniceae</taxon>
        <taxon>Panicinae</taxon>
        <taxon>Panicum</taxon>
        <taxon>Panicum sect. Hiantes</taxon>
    </lineage>
</organism>
<evidence type="ECO:0000256" key="11">
    <source>
        <dbReference type="RuleBase" id="RU369038"/>
    </source>
</evidence>
<feature type="region of interest" description="Disordered" evidence="13">
    <location>
        <begin position="37"/>
        <end position="60"/>
    </location>
</feature>
<dbReference type="CDD" id="cd00086">
    <property type="entry name" value="homeodomain"/>
    <property type="match status" value="1"/>
</dbReference>
<evidence type="ECO:0000256" key="2">
    <source>
        <dbReference type="ARBA" id="ARBA00023015"/>
    </source>
</evidence>
<dbReference type="InterPro" id="IPR001356">
    <property type="entry name" value="HD"/>
</dbReference>
<dbReference type="GO" id="GO:0005634">
    <property type="term" value="C:nucleus"/>
    <property type="evidence" value="ECO:0007669"/>
    <property type="project" value="UniProtKB-SubCell"/>
</dbReference>
<accession>A0A8T0QJM0</accession>
<protein>
    <recommendedName>
        <fullName evidence="11">Homeobox-leucine zipper protein</fullName>
    </recommendedName>
    <alternativeName>
        <fullName evidence="11">HD-ZIP protein</fullName>
    </alternativeName>
    <alternativeName>
        <fullName evidence="11">Homeodomain transcription factor</fullName>
    </alternativeName>
</protein>
<keyword evidence="3 9" id="KW-0238">DNA-binding</keyword>
<feature type="compositionally biased region" description="Low complexity" evidence="13">
    <location>
        <begin position="166"/>
        <end position="178"/>
    </location>
</feature>
<feature type="coiled-coil region" evidence="12">
    <location>
        <begin position="106"/>
        <end position="154"/>
    </location>
</feature>
<dbReference type="InterPro" id="IPR017970">
    <property type="entry name" value="Homeobox_CS"/>
</dbReference>
<dbReference type="Proteomes" id="UP000823388">
    <property type="component" value="Chromosome 7K"/>
</dbReference>
<keyword evidence="5 11" id="KW-0804">Transcription</keyword>
<dbReference type="SMART" id="SM00389">
    <property type="entry name" value="HOX"/>
    <property type="match status" value="1"/>
</dbReference>
<keyword evidence="6 9" id="KW-0539">Nucleus</keyword>
<keyword evidence="2 11" id="KW-0805">Transcription regulation</keyword>
<evidence type="ECO:0000256" key="13">
    <source>
        <dbReference type="SAM" id="MobiDB-lite"/>
    </source>
</evidence>
<dbReference type="InterPro" id="IPR000047">
    <property type="entry name" value="HTH_motif"/>
</dbReference>
<evidence type="ECO:0000256" key="5">
    <source>
        <dbReference type="ARBA" id="ARBA00023163"/>
    </source>
</evidence>
<evidence type="ECO:0000256" key="7">
    <source>
        <dbReference type="ARBA" id="ARBA00025748"/>
    </source>
</evidence>
<comment type="function">
    <text evidence="8">Probable transcription factor.</text>
</comment>
<dbReference type="FunFam" id="1.10.10.60:FF:000274">
    <property type="entry name" value="Homeobox-leucine zipper protein HOX24"/>
    <property type="match status" value="1"/>
</dbReference>
<keyword evidence="12" id="KW-0175">Coiled coil</keyword>
<feature type="compositionally biased region" description="Gly residues" evidence="13">
    <location>
        <begin position="38"/>
        <end position="54"/>
    </location>
</feature>
<comment type="subcellular location">
    <subcellularLocation>
        <location evidence="1 9 10">Nucleus</location>
    </subcellularLocation>
</comment>
<dbReference type="Pfam" id="PF00046">
    <property type="entry name" value="Homeodomain"/>
    <property type="match status" value="1"/>
</dbReference>
<dbReference type="PROSITE" id="PS00027">
    <property type="entry name" value="HOMEOBOX_1"/>
    <property type="match status" value="1"/>
</dbReference>
<keyword evidence="16" id="KW-1185">Reference proteome</keyword>
<dbReference type="AlphaFoldDB" id="A0A8T0QJM0"/>
<dbReference type="PANTHER" id="PTHR24326">
    <property type="entry name" value="HOMEOBOX-LEUCINE ZIPPER PROTEIN"/>
    <property type="match status" value="1"/>
</dbReference>
<dbReference type="GO" id="GO:0043565">
    <property type="term" value="F:sequence-specific DNA binding"/>
    <property type="evidence" value="ECO:0007669"/>
    <property type="project" value="InterPro"/>
</dbReference>
<dbReference type="GO" id="GO:0000981">
    <property type="term" value="F:DNA-binding transcription factor activity, RNA polymerase II-specific"/>
    <property type="evidence" value="ECO:0007669"/>
    <property type="project" value="UniProtKB-UniRule"/>
</dbReference>
<dbReference type="PROSITE" id="PS50071">
    <property type="entry name" value="HOMEOBOX_2"/>
    <property type="match status" value="1"/>
</dbReference>
<evidence type="ECO:0000256" key="3">
    <source>
        <dbReference type="ARBA" id="ARBA00023125"/>
    </source>
</evidence>
<evidence type="ECO:0000256" key="8">
    <source>
        <dbReference type="ARBA" id="ARBA00037260"/>
    </source>
</evidence>
<feature type="DNA-binding region" description="Homeobox" evidence="9">
    <location>
        <begin position="55"/>
        <end position="115"/>
    </location>
</feature>
<feature type="region of interest" description="Disordered" evidence="13">
    <location>
        <begin position="166"/>
        <end position="187"/>
    </location>
</feature>
<dbReference type="InterPro" id="IPR003106">
    <property type="entry name" value="Leu_zip_homeo"/>
</dbReference>
<dbReference type="InterPro" id="IPR045224">
    <property type="entry name" value="HDZip_class_I_plant"/>
</dbReference>
<dbReference type="Pfam" id="PF02183">
    <property type="entry name" value="HALZ"/>
    <property type="match status" value="1"/>
</dbReference>